<evidence type="ECO:0000313" key="2">
    <source>
        <dbReference type="Proteomes" id="UP001163046"/>
    </source>
</evidence>
<proteinExistence type="predicted"/>
<dbReference type="EMBL" id="MU827302">
    <property type="protein sequence ID" value="KAJ7365653.1"/>
    <property type="molecule type" value="Genomic_DNA"/>
</dbReference>
<keyword evidence="2" id="KW-1185">Reference proteome</keyword>
<organism evidence="1 2">
    <name type="scientific">Desmophyllum pertusum</name>
    <dbReference type="NCBI Taxonomy" id="174260"/>
    <lineage>
        <taxon>Eukaryota</taxon>
        <taxon>Metazoa</taxon>
        <taxon>Cnidaria</taxon>
        <taxon>Anthozoa</taxon>
        <taxon>Hexacorallia</taxon>
        <taxon>Scleractinia</taxon>
        <taxon>Caryophylliina</taxon>
        <taxon>Caryophylliidae</taxon>
        <taxon>Desmophyllum</taxon>
    </lineage>
</organism>
<sequence length="117" mass="12221">MAGMTTALSAVKSSLRRRISSFHRPSISLLDMLADLLVPARKSCFVVEAIPGQAISAATSTSYCSFVPPCPGTRLTAASATKTPTNIDKPPSAVPLVFEGCGEMLFIVDDCAVSSLT</sequence>
<reference evidence="1" key="1">
    <citation type="submission" date="2023-01" db="EMBL/GenBank/DDBJ databases">
        <title>Genome assembly of the deep-sea coral Lophelia pertusa.</title>
        <authorList>
            <person name="Herrera S."/>
            <person name="Cordes E."/>
        </authorList>
    </citation>
    <scope>NUCLEOTIDE SEQUENCE</scope>
    <source>
        <strain evidence="1">USNM1676648</strain>
        <tissue evidence="1">Polyp</tissue>
    </source>
</reference>
<comment type="caution">
    <text evidence="1">The sequence shown here is derived from an EMBL/GenBank/DDBJ whole genome shotgun (WGS) entry which is preliminary data.</text>
</comment>
<accession>A0A9X0CNZ1</accession>
<gene>
    <name evidence="1" type="ORF">OS493_002365</name>
</gene>
<name>A0A9X0CNZ1_9CNID</name>
<dbReference type="AlphaFoldDB" id="A0A9X0CNZ1"/>
<dbReference type="Proteomes" id="UP001163046">
    <property type="component" value="Unassembled WGS sequence"/>
</dbReference>
<protein>
    <submittedName>
        <fullName evidence="1">Uncharacterized protein</fullName>
    </submittedName>
</protein>
<evidence type="ECO:0000313" key="1">
    <source>
        <dbReference type="EMBL" id="KAJ7365653.1"/>
    </source>
</evidence>